<dbReference type="PROSITE" id="PS50850">
    <property type="entry name" value="MFS"/>
    <property type="match status" value="1"/>
</dbReference>
<feature type="transmembrane region" description="Helical" evidence="7">
    <location>
        <begin position="170"/>
        <end position="194"/>
    </location>
</feature>
<dbReference type="RefSeq" id="WP_310373429.1">
    <property type="nucleotide sequence ID" value="NZ_JAVDXT010000002.1"/>
</dbReference>
<evidence type="ECO:0000256" key="3">
    <source>
        <dbReference type="ARBA" id="ARBA00022475"/>
    </source>
</evidence>
<protein>
    <submittedName>
        <fullName evidence="9">MFS family permease</fullName>
    </submittedName>
</protein>
<reference evidence="9 10" key="1">
    <citation type="submission" date="2023-07" db="EMBL/GenBank/DDBJ databases">
        <title>Sorghum-associated microbial communities from plants grown in Nebraska, USA.</title>
        <authorList>
            <person name="Schachtman D."/>
        </authorList>
    </citation>
    <scope>NUCLEOTIDE SEQUENCE [LARGE SCALE GENOMIC DNA]</scope>
    <source>
        <strain evidence="9 10">BE313</strain>
    </source>
</reference>
<keyword evidence="4 7" id="KW-0812">Transmembrane</keyword>
<evidence type="ECO:0000313" key="10">
    <source>
        <dbReference type="Proteomes" id="UP001180487"/>
    </source>
</evidence>
<evidence type="ECO:0000256" key="4">
    <source>
        <dbReference type="ARBA" id="ARBA00022692"/>
    </source>
</evidence>
<dbReference type="EMBL" id="JAVDXT010000002">
    <property type="protein sequence ID" value="MDR7377781.1"/>
    <property type="molecule type" value="Genomic_DNA"/>
</dbReference>
<keyword evidence="5 7" id="KW-1133">Transmembrane helix</keyword>
<evidence type="ECO:0000256" key="2">
    <source>
        <dbReference type="ARBA" id="ARBA00022448"/>
    </source>
</evidence>
<comment type="subcellular location">
    <subcellularLocation>
        <location evidence="1">Cell membrane</location>
        <topology evidence="1">Multi-pass membrane protein</topology>
    </subcellularLocation>
</comment>
<dbReference type="InterPro" id="IPR020846">
    <property type="entry name" value="MFS_dom"/>
</dbReference>
<sequence length="405" mass="42363">MPDSTMAAHKVQRAIRTLFAIQLISMGAMEMSGPFWPVHLRSLGASGLWFGFAGIAVYVGPMLGIMLTSAFWGRIGDRYGHKPMMVRALLGLAVTQLALAFSSDIATILLLRFLQGSCAGFIAPAQAYGVRIESPMRRARLFALLQVSTNVGSLLGAVAGGVILDTASFFWINAVAALLCALCALAVMSLLPTVPTAQAVVPQAGVQQPHLASPWRSTPVLGLLCVMGILLIARMLTQTPFSLYVTSVFGAANSLVGLCYGVLALGFVASASAWARYFEGKALGEVLVRLTGIVSTCAALMLVAGLTRHIAVFAAMYLAWGVLLGATTPVLMALVSRAAASHQQGHVLGVAQSASQASSIAGIALGVGFSQVFGLESIYFFVALFYALAAAAILLLRRTCSPSPP</sequence>
<evidence type="ECO:0000256" key="1">
    <source>
        <dbReference type="ARBA" id="ARBA00004651"/>
    </source>
</evidence>
<evidence type="ECO:0000259" key="8">
    <source>
        <dbReference type="PROSITE" id="PS50850"/>
    </source>
</evidence>
<evidence type="ECO:0000256" key="7">
    <source>
        <dbReference type="SAM" id="Phobius"/>
    </source>
</evidence>
<gene>
    <name evidence="9" type="ORF">J2X19_002460</name>
</gene>
<proteinExistence type="predicted"/>
<dbReference type="Proteomes" id="UP001180487">
    <property type="component" value="Unassembled WGS sequence"/>
</dbReference>
<keyword evidence="3" id="KW-1003">Cell membrane</keyword>
<organism evidence="9 10">
    <name type="scientific">Rhodoferax ferrireducens</name>
    <dbReference type="NCBI Taxonomy" id="192843"/>
    <lineage>
        <taxon>Bacteria</taxon>
        <taxon>Pseudomonadati</taxon>
        <taxon>Pseudomonadota</taxon>
        <taxon>Betaproteobacteria</taxon>
        <taxon>Burkholderiales</taxon>
        <taxon>Comamonadaceae</taxon>
        <taxon>Rhodoferax</taxon>
    </lineage>
</organism>
<keyword evidence="6 7" id="KW-0472">Membrane</keyword>
<keyword evidence="2" id="KW-0813">Transport</keyword>
<comment type="caution">
    <text evidence="9">The sequence shown here is derived from an EMBL/GenBank/DDBJ whole genome shotgun (WGS) entry which is preliminary data.</text>
</comment>
<feature type="transmembrane region" description="Helical" evidence="7">
    <location>
        <begin position="310"/>
        <end position="335"/>
    </location>
</feature>
<dbReference type="SUPFAM" id="SSF103473">
    <property type="entry name" value="MFS general substrate transporter"/>
    <property type="match status" value="1"/>
</dbReference>
<evidence type="ECO:0000256" key="5">
    <source>
        <dbReference type="ARBA" id="ARBA00022989"/>
    </source>
</evidence>
<dbReference type="Gene3D" id="1.20.1250.20">
    <property type="entry name" value="MFS general substrate transporter like domains"/>
    <property type="match status" value="1"/>
</dbReference>
<dbReference type="InterPro" id="IPR036259">
    <property type="entry name" value="MFS_trans_sf"/>
</dbReference>
<feature type="transmembrane region" description="Helical" evidence="7">
    <location>
        <begin position="248"/>
        <end position="274"/>
    </location>
</feature>
<evidence type="ECO:0000256" key="6">
    <source>
        <dbReference type="ARBA" id="ARBA00023136"/>
    </source>
</evidence>
<dbReference type="Pfam" id="PF07690">
    <property type="entry name" value="MFS_1"/>
    <property type="match status" value="1"/>
</dbReference>
<dbReference type="InterPro" id="IPR011701">
    <property type="entry name" value="MFS"/>
</dbReference>
<feature type="transmembrane region" description="Helical" evidence="7">
    <location>
        <begin position="14"/>
        <end position="36"/>
    </location>
</feature>
<feature type="domain" description="Major facilitator superfamily (MFS) profile" evidence="8">
    <location>
        <begin position="11"/>
        <end position="401"/>
    </location>
</feature>
<evidence type="ECO:0000313" key="9">
    <source>
        <dbReference type="EMBL" id="MDR7377781.1"/>
    </source>
</evidence>
<keyword evidence="10" id="KW-1185">Reference proteome</keyword>
<dbReference type="PANTHER" id="PTHR43414">
    <property type="entry name" value="MULTIDRUG RESISTANCE PROTEIN MDTG"/>
    <property type="match status" value="1"/>
</dbReference>
<feature type="transmembrane region" description="Helical" evidence="7">
    <location>
        <begin position="378"/>
        <end position="396"/>
    </location>
</feature>
<feature type="transmembrane region" description="Helical" evidence="7">
    <location>
        <begin position="286"/>
        <end position="304"/>
    </location>
</feature>
<dbReference type="PANTHER" id="PTHR43414:SF1">
    <property type="entry name" value="PEPTIDE PERMEASE"/>
    <property type="match status" value="1"/>
</dbReference>
<name>A0ABU2C8X1_9BURK</name>
<feature type="transmembrane region" description="Helical" evidence="7">
    <location>
        <begin position="215"/>
        <end position="236"/>
    </location>
</feature>
<feature type="transmembrane region" description="Helical" evidence="7">
    <location>
        <begin position="141"/>
        <end position="164"/>
    </location>
</feature>
<feature type="transmembrane region" description="Helical" evidence="7">
    <location>
        <begin position="48"/>
        <end position="72"/>
    </location>
</feature>
<accession>A0ABU2C8X1</accession>
<feature type="transmembrane region" description="Helical" evidence="7">
    <location>
        <begin position="84"/>
        <end position="103"/>
    </location>
</feature>